<gene>
    <name evidence="1" type="ORF">SDC9_181821</name>
</gene>
<dbReference type="EMBL" id="VSSQ01087306">
    <property type="protein sequence ID" value="MPN34328.1"/>
    <property type="molecule type" value="Genomic_DNA"/>
</dbReference>
<evidence type="ECO:0000313" key="1">
    <source>
        <dbReference type="EMBL" id="MPN34328.1"/>
    </source>
</evidence>
<protein>
    <submittedName>
        <fullName evidence="1">Uncharacterized protein</fullName>
    </submittedName>
</protein>
<reference evidence="1" key="1">
    <citation type="submission" date="2019-08" db="EMBL/GenBank/DDBJ databases">
        <authorList>
            <person name="Kucharzyk K."/>
            <person name="Murdoch R.W."/>
            <person name="Higgins S."/>
            <person name="Loffler F."/>
        </authorList>
    </citation>
    <scope>NUCLEOTIDE SEQUENCE</scope>
</reference>
<dbReference type="AlphaFoldDB" id="A0A645H5Q6"/>
<sequence length="66" mass="8344">MQNLFKINIFIYINRNFVNLFIQTEVFNVYFLDIWKVEFYHCYFVFLRYKFMILFDMLTNFSDAIK</sequence>
<proteinExistence type="predicted"/>
<organism evidence="1">
    <name type="scientific">bioreactor metagenome</name>
    <dbReference type="NCBI Taxonomy" id="1076179"/>
    <lineage>
        <taxon>unclassified sequences</taxon>
        <taxon>metagenomes</taxon>
        <taxon>ecological metagenomes</taxon>
    </lineage>
</organism>
<name>A0A645H5Q6_9ZZZZ</name>
<accession>A0A645H5Q6</accession>
<comment type="caution">
    <text evidence="1">The sequence shown here is derived from an EMBL/GenBank/DDBJ whole genome shotgun (WGS) entry which is preliminary data.</text>
</comment>